<proteinExistence type="inferred from homology"/>
<dbReference type="InterPro" id="IPR013554">
    <property type="entry name" value="RNR_N"/>
</dbReference>
<dbReference type="PRINTS" id="PR01183">
    <property type="entry name" value="RIBORDTASEM1"/>
</dbReference>
<dbReference type="GO" id="GO:0004748">
    <property type="term" value="F:ribonucleoside-diphosphate reductase activity, thioredoxin disulfide as acceptor"/>
    <property type="evidence" value="ECO:0007669"/>
    <property type="project" value="UniProtKB-EC"/>
</dbReference>
<dbReference type="UniPathway" id="UPA00326"/>
<dbReference type="FunFam" id="1.10.1650.20:FF:000002">
    <property type="entry name" value="Ribonucleoside-diphosphate reductase"/>
    <property type="match status" value="1"/>
</dbReference>
<keyword evidence="7 10" id="KW-0215">Deoxyribonucleotide synthesis</keyword>
<evidence type="ECO:0000256" key="9">
    <source>
        <dbReference type="ARBA" id="ARBA00047754"/>
    </source>
</evidence>
<dbReference type="InterPro" id="IPR008926">
    <property type="entry name" value="RNR_R1-su_N"/>
</dbReference>
<dbReference type="PANTHER" id="PTHR11573:SF30">
    <property type="entry name" value="RIBONUCLEOSIDE-DIPHOSPHATE REDUCTASE 2 SUBUNIT ALPHA"/>
    <property type="match status" value="1"/>
</dbReference>
<evidence type="ECO:0000256" key="7">
    <source>
        <dbReference type="ARBA" id="ARBA00023116"/>
    </source>
</evidence>
<dbReference type="Proteomes" id="UP000288669">
    <property type="component" value="Unassembled WGS sequence"/>
</dbReference>
<dbReference type="InterPro" id="IPR013509">
    <property type="entry name" value="RNR_lsu_N"/>
</dbReference>
<dbReference type="EC" id="1.17.4.1" evidence="2 10"/>
<comment type="catalytic activity">
    <reaction evidence="9 10">
        <text>a 2'-deoxyribonucleoside 5'-diphosphate + [thioredoxin]-disulfide + H2O = a ribonucleoside 5'-diphosphate + [thioredoxin]-dithiol</text>
        <dbReference type="Rhea" id="RHEA:23252"/>
        <dbReference type="Rhea" id="RHEA-COMP:10698"/>
        <dbReference type="Rhea" id="RHEA-COMP:10700"/>
        <dbReference type="ChEBI" id="CHEBI:15377"/>
        <dbReference type="ChEBI" id="CHEBI:29950"/>
        <dbReference type="ChEBI" id="CHEBI:50058"/>
        <dbReference type="ChEBI" id="CHEBI:57930"/>
        <dbReference type="ChEBI" id="CHEBI:73316"/>
        <dbReference type="EC" id="1.17.4.1"/>
    </reaction>
</comment>
<dbReference type="EMBL" id="NGJZ01000003">
    <property type="protein sequence ID" value="RSU06649.1"/>
    <property type="molecule type" value="Genomic_DNA"/>
</dbReference>
<dbReference type="Pfam" id="PF02867">
    <property type="entry name" value="Ribonuc_red_lgC"/>
    <property type="match status" value="1"/>
</dbReference>
<feature type="domain" description="Ribonucleotide reductase large subunit" evidence="11">
    <location>
        <begin position="558"/>
        <end position="580"/>
    </location>
</feature>
<dbReference type="InterPro" id="IPR000788">
    <property type="entry name" value="RNR_lg_C"/>
</dbReference>
<dbReference type="CDD" id="cd01679">
    <property type="entry name" value="RNR_I"/>
    <property type="match status" value="1"/>
</dbReference>
<keyword evidence="13" id="KW-1185">Reference proteome</keyword>
<evidence type="ECO:0000256" key="6">
    <source>
        <dbReference type="ARBA" id="ARBA00023002"/>
    </source>
</evidence>
<dbReference type="PANTHER" id="PTHR11573">
    <property type="entry name" value="RIBONUCLEOSIDE-DIPHOSPHATE REDUCTASE LARGE CHAIN"/>
    <property type="match status" value="1"/>
</dbReference>
<reference evidence="12 13" key="1">
    <citation type="submission" date="2017-05" db="EMBL/GenBank/DDBJ databases">
        <title>Vagococcus spp. assemblies.</title>
        <authorList>
            <person name="Gulvik C.A."/>
        </authorList>
    </citation>
    <scope>NUCLEOTIDE SEQUENCE [LARGE SCALE GENOMIC DNA]</scope>
    <source>
        <strain evidence="12 13">DSM 24756</strain>
    </source>
</reference>
<dbReference type="InterPro" id="IPR013346">
    <property type="entry name" value="NrdE_NrdA_C"/>
</dbReference>
<organism evidence="12 13">
    <name type="scientific">Vagococcus entomophilus</name>
    <dbReference type="NCBI Taxonomy" id="1160095"/>
    <lineage>
        <taxon>Bacteria</taxon>
        <taxon>Bacillati</taxon>
        <taxon>Bacillota</taxon>
        <taxon>Bacilli</taxon>
        <taxon>Lactobacillales</taxon>
        <taxon>Enterococcaceae</taxon>
        <taxon>Vagococcus</taxon>
    </lineage>
</organism>
<dbReference type="GO" id="GO:0009263">
    <property type="term" value="P:deoxyribonucleotide biosynthetic process"/>
    <property type="evidence" value="ECO:0007669"/>
    <property type="project" value="UniProtKB-KW"/>
</dbReference>
<evidence type="ECO:0000256" key="3">
    <source>
        <dbReference type="ARBA" id="ARBA00022533"/>
    </source>
</evidence>
<protein>
    <recommendedName>
        <fullName evidence="2 10">Ribonucleoside-diphosphate reductase</fullName>
        <ecNumber evidence="2 10">1.17.4.1</ecNumber>
    </recommendedName>
</protein>
<dbReference type="Gene3D" id="3.20.70.20">
    <property type="match status" value="1"/>
</dbReference>
<dbReference type="GO" id="GO:0005971">
    <property type="term" value="C:ribonucleoside-diphosphate reductase complex"/>
    <property type="evidence" value="ECO:0007669"/>
    <property type="project" value="TreeGrafter"/>
</dbReference>
<evidence type="ECO:0000256" key="5">
    <source>
        <dbReference type="ARBA" id="ARBA00022840"/>
    </source>
</evidence>
<comment type="function">
    <text evidence="10">Provides the precursors necessary for DNA synthesis. Catalyzes the biosynthesis of deoxyribonucleotides from the corresponding ribonucleotides.</text>
</comment>
<evidence type="ECO:0000313" key="13">
    <source>
        <dbReference type="Proteomes" id="UP000288669"/>
    </source>
</evidence>
<gene>
    <name evidence="12" type="ORF">CBF30_09625</name>
</gene>
<evidence type="ECO:0000256" key="2">
    <source>
        <dbReference type="ARBA" id="ARBA00012274"/>
    </source>
</evidence>
<dbReference type="SUPFAM" id="SSF48168">
    <property type="entry name" value="R1 subunit of ribonucleotide reductase, N-terminal domain"/>
    <property type="match status" value="1"/>
</dbReference>
<evidence type="ECO:0000256" key="10">
    <source>
        <dbReference type="RuleBase" id="RU003410"/>
    </source>
</evidence>
<dbReference type="InterPro" id="IPR039718">
    <property type="entry name" value="Rrm1"/>
</dbReference>
<sequence>MTLKDLTDVSYFKLNNEINRPIDDQIPLQKDKEALAAFFKENVVPNTKTFPSIEEKINYLIQHDFLEEEFLSKYSMTFIASLYQFLDEQHFEFKSFMAAYKFYNQYALKNNEGTKYLESYEDRVAFNALYFADGNEELALALADEMIHQRYQPATPSFLNAGRKRRGELVSCFLLQVTDDMNSIGRSINSALQLSRIGGGVGISLANLREAGAPIKGFDGAASGVVPVMKLFEDSFSYSNQLGQRQGAGVVYLNVFHPDILAFLSAKKENADEKIRVKTLSLGVVIPDKFYELTRKNEEMYLFSPYSVEREYGIPFSYLDITKEYDRLVQNPNIRKVKINARELENEISKLQQESGYPYIINIDSANRQNPVDGKIIMSNLCSEILQIQEPSLINNRQEYEVLGTDISCNLGSTNIVNLMSSPDFGKSVRTMTRALTFVTDASEIEVVPSIQNGNRLNHTIGLGAMGLHTFFAKNQMEYGSEESLDFTDIYFMLLNYWTLVESHAIAKERKEVFHNFEKSDYASGNYFDRYINQVVLPKTEKVKDIFKDIFLPSASDWQALKDAVKKDGLYHQNRLAVAPNGSISYINDTSASIHPITRLIEERQEKKIGKIYYPAPSLSNDTLKYYTSAYDMDMRKVIDVYATAQKHVDQGMSLTLFLRSEIPEGLYEWKDSTTKQTTRDLNILRHYAFHQGIKSIYYVRTFTDDAEEIGSNACESCVI</sequence>
<keyword evidence="8" id="KW-1015">Disulfide bond</keyword>
<dbReference type="Pfam" id="PF00317">
    <property type="entry name" value="Ribonuc_red_lgN"/>
    <property type="match status" value="1"/>
</dbReference>
<dbReference type="SUPFAM" id="SSF51998">
    <property type="entry name" value="PFL-like glycyl radical enzymes"/>
    <property type="match status" value="1"/>
</dbReference>
<accession>A0A430AG06</accession>
<dbReference type="RefSeq" id="WP_126826382.1">
    <property type="nucleotide sequence ID" value="NZ_JBHLWU010000001.1"/>
</dbReference>
<keyword evidence="6 10" id="KW-0560">Oxidoreductase</keyword>
<comment type="caution">
    <text evidence="12">The sequence shown here is derived from an EMBL/GenBank/DDBJ whole genome shotgun (WGS) entry which is preliminary data.</text>
</comment>
<dbReference type="AlphaFoldDB" id="A0A430AG06"/>
<dbReference type="OrthoDB" id="9762933at2"/>
<comment type="similarity">
    <text evidence="1 10">Belongs to the ribonucleoside diphosphate reductase large chain family.</text>
</comment>
<keyword evidence="5" id="KW-0067">ATP-binding</keyword>
<dbReference type="GO" id="GO:0005524">
    <property type="term" value="F:ATP binding"/>
    <property type="evidence" value="ECO:0007669"/>
    <property type="project" value="UniProtKB-KW"/>
</dbReference>
<name>A0A430AG06_9ENTE</name>
<keyword evidence="3" id="KW-0021">Allosteric enzyme</keyword>
<dbReference type="NCBIfam" id="TIGR04170">
    <property type="entry name" value="RNR_1b_NrdE"/>
    <property type="match status" value="1"/>
</dbReference>
<dbReference type="PROSITE" id="PS00089">
    <property type="entry name" value="RIBORED_LARGE"/>
    <property type="match status" value="1"/>
</dbReference>
<keyword evidence="4" id="KW-0547">Nucleotide-binding</keyword>
<evidence type="ECO:0000256" key="4">
    <source>
        <dbReference type="ARBA" id="ARBA00022741"/>
    </source>
</evidence>
<dbReference type="Gene3D" id="1.10.1650.20">
    <property type="match status" value="1"/>
</dbReference>
<evidence type="ECO:0000256" key="8">
    <source>
        <dbReference type="ARBA" id="ARBA00023157"/>
    </source>
</evidence>
<dbReference type="NCBIfam" id="TIGR02506">
    <property type="entry name" value="NrdE_NrdA"/>
    <property type="match status" value="1"/>
</dbReference>
<evidence type="ECO:0000259" key="11">
    <source>
        <dbReference type="PROSITE" id="PS00089"/>
    </source>
</evidence>
<dbReference type="Pfam" id="PF08343">
    <property type="entry name" value="RNR_N"/>
    <property type="match status" value="1"/>
</dbReference>
<evidence type="ECO:0000313" key="12">
    <source>
        <dbReference type="EMBL" id="RSU06649.1"/>
    </source>
</evidence>
<dbReference type="InterPro" id="IPR026459">
    <property type="entry name" value="RNR_1b_NrdE"/>
</dbReference>
<evidence type="ECO:0000256" key="1">
    <source>
        <dbReference type="ARBA" id="ARBA00010406"/>
    </source>
</evidence>